<keyword evidence="3" id="KW-1185">Reference proteome</keyword>
<sequence>MAETTSLIIACVFICSLFASNTLICTAEVHFECNLYTPTGALGGEIIIQTVKPVIVGGCYSSEACETLCSRLGSRARTEERKSGKCAPDDDKPGQEMACACCLI</sequence>
<protein>
    <submittedName>
        <fullName evidence="2">Uncharacterized protein</fullName>
    </submittedName>
</protein>
<organism evidence="2 3">
    <name type="scientific">Papaver atlanticum</name>
    <dbReference type="NCBI Taxonomy" id="357466"/>
    <lineage>
        <taxon>Eukaryota</taxon>
        <taxon>Viridiplantae</taxon>
        <taxon>Streptophyta</taxon>
        <taxon>Embryophyta</taxon>
        <taxon>Tracheophyta</taxon>
        <taxon>Spermatophyta</taxon>
        <taxon>Magnoliopsida</taxon>
        <taxon>Ranunculales</taxon>
        <taxon>Papaveraceae</taxon>
        <taxon>Papaveroideae</taxon>
        <taxon>Papaver</taxon>
    </lineage>
</organism>
<evidence type="ECO:0000256" key="1">
    <source>
        <dbReference type="SAM" id="SignalP"/>
    </source>
</evidence>
<evidence type="ECO:0000313" key="3">
    <source>
        <dbReference type="Proteomes" id="UP001202328"/>
    </source>
</evidence>
<dbReference type="EMBL" id="JAJJMB010001716">
    <property type="protein sequence ID" value="KAI3955766.1"/>
    <property type="molecule type" value="Genomic_DNA"/>
</dbReference>
<evidence type="ECO:0000313" key="2">
    <source>
        <dbReference type="EMBL" id="KAI3955766.1"/>
    </source>
</evidence>
<dbReference type="AlphaFoldDB" id="A0AAD4TH09"/>
<comment type="caution">
    <text evidence="2">The sequence shown here is derived from an EMBL/GenBank/DDBJ whole genome shotgun (WGS) entry which is preliminary data.</text>
</comment>
<feature type="chain" id="PRO_5042040615" evidence="1">
    <location>
        <begin position="28"/>
        <end position="104"/>
    </location>
</feature>
<dbReference type="Proteomes" id="UP001202328">
    <property type="component" value="Unassembled WGS sequence"/>
</dbReference>
<name>A0AAD4TH09_9MAGN</name>
<accession>A0AAD4TH09</accession>
<reference evidence="2" key="1">
    <citation type="submission" date="2022-04" db="EMBL/GenBank/DDBJ databases">
        <title>A functionally conserved STORR gene fusion in Papaver species that diverged 16.8 million years ago.</title>
        <authorList>
            <person name="Catania T."/>
        </authorList>
    </citation>
    <scope>NUCLEOTIDE SEQUENCE</scope>
    <source>
        <strain evidence="2">S-188037</strain>
    </source>
</reference>
<feature type="signal peptide" evidence="1">
    <location>
        <begin position="1"/>
        <end position="27"/>
    </location>
</feature>
<keyword evidence="1" id="KW-0732">Signal</keyword>
<proteinExistence type="predicted"/>
<gene>
    <name evidence="2" type="ORF">MKW98_006126</name>
</gene>